<sequence length="335" mass="39887">MPSLDFEKEKQRFLNYASDNIELLRNAESSFSTLIKSLLATSSELSASTVTSRVKGLEECISKFSRKYQSELEEEKKEYEIKDYITDLIGIRIICLYEKNIQEIGKILMDNLCLIDSTDKSRLLEQTENSFGYKGLHLDLKLDSTREIMPEYRIYKDINFEVQIRTIIQDAWSVLDHKIKYKKSIPHVLKRRINSLAALFETADREFFSIREETEKLEKITKEKINTNENETLNVFHFEKIAEQYFPEFHFSSRKIDALVDEILNHKKITEVYFKKLIKQNIETVLNYEEFLKGQHLLTPYTIIRHTLYYGDKKAFTRILYEYQRKAFDKWLENQ</sequence>
<dbReference type="Gene3D" id="1.10.287.860">
    <property type="entry name" value="Nucleotidyltransferase"/>
    <property type="match status" value="1"/>
</dbReference>
<name>M1P8I4_DESSD</name>
<dbReference type="CDD" id="cd05399">
    <property type="entry name" value="NT_Rel-Spo_like"/>
    <property type="match status" value="1"/>
</dbReference>
<dbReference type="KEGG" id="dsf:UWK_01402"/>
<organism evidence="2 3">
    <name type="scientific">Desulfocapsa sulfexigens (strain DSM 10523 / SB164P1)</name>
    <dbReference type="NCBI Taxonomy" id="1167006"/>
    <lineage>
        <taxon>Bacteria</taxon>
        <taxon>Pseudomonadati</taxon>
        <taxon>Thermodesulfobacteriota</taxon>
        <taxon>Desulfobulbia</taxon>
        <taxon>Desulfobulbales</taxon>
        <taxon>Desulfocapsaceae</taxon>
        <taxon>Desulfocapsa</taxon>
    </lineage>
</organism>
<reference evidence="3" key="1">
    <citation type="journal article" date="2013" name="Stand. Genomic Sci.">
        <title>Complete genome sequence of Desulfocapsa sulfexigens, a marine deltaproteobacterium specialized in disproportionating inorganic sulfur compounds.</title>
        <authorList>
            <person name="Finster K.W."/>
            <person name="Kjeldsen K.U."/>
            <person name="Kube M."/>
            <person name="Reinhardt R."/>
            <person name="Mussmann M."/>
            <person name="Amann R."/>
            <person name="Schreiber L."/>
        </authorList>
    </citation>
    <scope>NUCLEOTIDE SEQUENCE [LARGE SCALE GENOMIC DNA]</scope>
    <source>
        <strain evidence="3">DSM 10523 / SB164P1</strain>
    </source>
</reference>
<dbReference type="InterPro" id="IPR007685">
    <property type="entry name" value="RelA_SpoT"/>
</dbReference>
<dbReference type="RefSeq" id="WP_015403653.1">
    <property type="nucleotide sequence ID" value="NC_020304.1"/>
</dbReference>
<dbReference type="SMART" id="SM00954">
    <property type="entry name" value="RelA_SpoT"/>
    <property type="match status" value="1"/>
</dbReference>
<dbReference type="EMBL" id="CP003985">
    <property type="protein sequence ID" value="AGF77962.1"/>
    <property type="molecule type" value="Genomic_DNA"/>
</dbReference>
<dbReference type="SUPFAM" id="SSF81301">
    <property type="entry name" value="Nucleotidyltransferase"/>
    <property type="match status" value="1"/>
</dbReference>
<dbReference type="PATRIC" id="fig|1167006.5.peg.1547"/>
<accession>M1P8I4</accession>
<dbReference type="STRING" id="1167006.UWK_01402"/>
<dbReference type="GO" id="GO:0015969">
    <property type="term" value="P:guanosine tetraphosphate metabolic process"/>
    <property type="evidence" value="ECO:0007669"/>
    <property type="project" value="InterPro"/>
</dbReference>
<evidence type="ECO:0000313" key="2">
    <source>
        <dbReference type="EMBL" id="AGF77962.1"/>
    </source>
</evidence>
<evidence type="ECO:0000259" key="1">
    <source>
        <dbReference type="SMART" id="SM00954"/>
    </source>
</evidence>
<dbReference type="OrthoDB" id="9789634at2"/>
<gene>
    <name evidence="2" type="ordered locus">UWK_01402</name>
</gene>
<dbReference type="PANTHER" id="PTHR41773:SF1">
    <property type="entry name" value="RELA_SPOT DOMAIN-CONTAINING PROTEIN"/>
    <property type="match status" value="1"/>
</dbReference>
<dbReference type="PANTHER" id="PTHR41773">
    <property type="entry name" value="GTP PYROPHOSPHATASE-RELATED"/>
    <property type="match status" value="1"/>
</dbReference>
<dbReference type="Gene3D" id="3.30.460.10">
    <property type="entry name" value="Beta Polymerase, domain 2"/>
    <property type="match status" value="1"/>
</dbReference>
<evidence type="ECO:0000313" key="3">
    <source>
        <dbReference type="Proteomes" id="UP000011721"/>
    </source>
</evidence>
<dbReference type="InterPro" id="IPR043519">
    <property type="entry name" value="NT_sf"/>
</dbReference>
<dbReference type="Pfam" id="PF04607">
    <property type="entry name" value="RelA_SpoT"/>
    <property type="match status" value="1"/>
</dbReference>
<proteinExistence type="predicted"/>
<dbReference type="Proteomes" id="UP000011721">
    <property type="component" value="Chromosome"/>
</dbReference>
<dbReference type="eggNOG" id="COG2357">
    <property type="taxonomic scope" value="Bacteria"/>
</dbReference>
<dbReference type="AlphaFoldDB" id="M1P8I4"/>
<feature type="domain" description="RelA/SpoT" evidence="1">
    <location>
        <begin position="52"/>
        <end position="187"/>
    </location>
</feature>
<protein>
    <recommendedName>
        <fullName evidence="1">RelA/SpoT domain-containing protein</fullName>
    </recommendedName>
</protein>
<dbReference type="HOGENOM" id="CLU_805681_0_0_7"/>
<keyword evidence="3" id="KW-1185">Reference proteome</keyword>